<keyword evidence="10" id="KW-1185">Reference proteome</keyword>
<comment type="caution">
    <text evidence="4">The sequence shown here is derived from an EMBL/GenBank/DDBJ whole genome shotgun (WGS) entry which is preliminary data.</text>
</comment>
<evidence type="ECO:0000313" key="4">
    <source>
        <dbReference type="EMBL" id="CAF1235921.1"/>
    </source>
</evidence>
<feature type="transmembrane region" description="Helical" evidence="1">
    <location>
        <begin position="52"/>
        <end position="72"/>
    </location>
</feature>
<protein>
    <submittedName>
        <fullName evidence="4">Uncharacterized protein</fullName>
    </submittedName>
</protein>
<dbReference type="EMBL" id="CAJNOU010001710">
    <property type="protein sequence ID" value="CAF1243075.1"/>
    <property type="molecule type" value="Genomic_DNA"/>
</dbReference>
<keyword evidence="1" id="KW-0812">Transmembrane</keyword>
<dbReference type="EMBL" id="CAJNOO010001863">
    <property type="protein sequence ID" value="CAF1207977.1"/>
    <property type="molecule type" value="Genomic_DNA"/>
</dbReference>
<keyword evidence="1" id="KW-0472">Membrane</keyword>
<evidence type="ECO:0000313" key="10">
    <source>
        <dbReference type="Proteomes" id="UP000663870"/>
    </source>
</evidence>
<dbReference type="Proteomes" id="UP000663882">
    <property type="component" value="Unassembled WGS sequence"/>
</dbReference>
<gene>
    <name evidence="8" type="ORF">JBS370_LOCUS18420</name>
    <name evidence="6" type="ORF">JXQ802_LOCUS37125</name>
    <name evidence="7" type="ORF">OTI717_LOCUS13206</name>
    <name evidence="2" type="ORF">PYM288_LOCUS16618</name>
    <name evidence="3" type="ORF">RFH988_LOCUS24969</name>
    <name evidence="5" type="ORF">SEV965_LOCUS23328</name>
    <name evidence="4" type="ORF">ZHD862_LOCUS24617</name>
</gene>
<evidence type="ECO:0000313" key="3">
    <source>
        <dbReference type="EMBL" id="CAF1207977.1"/>
    </source>
</evidence>
<evidence type="ECO:0000313" key="8">
    <source>
        <dbReference type="EMBL" id="CAF3854258.1"/>
    </source>
</evidence>
<name>A0A814YYY2_9BILA</name>
<dbReference type="Proteomes" id="UP000663854">
    <property type="component" value="Unassembled WGS sequence"/>
</dbReference>
<evidence type="ECO:0000313" key="9">
    <source>
        <dbReference type="Proteomes" id="UP000663864"/>
    </source>
</evidence>
<evidence type="ECO:0000313" key="2">
    <source>
        <dbReference type="EMBL" id="CAF1040512.1"/>
    </source>
</evidence>
<dbReference type="OrthoDB" id="10005202at2759"/>
<dbReference type="Proteomes" id="UP000663889">
    <property type="component" value="Unassembled WGS sequence"/>
</dbReference>
<proteinExistence type="predicted"/>
<reference evidence="4" key="1">
    <citation type="submission" date="2021-02" db="EMBL/GenBank/DDBJ databases">
        <authorList>
            <person name="Nowell W R."/>
        </authorList>
    </citation>
    <scope>NUCLEOTIDE SEQUENCE</scope>
</reference>
<evidence type="ECO:0000313" key="6">
    <source>
        <dbReference type="EMBL" id="CAF1443186.1"/>
    </source>
</evidence>
<dbReference type="Proteomes" id="UP000663823">
    <property type="component" value="Unassembled WGS sequence"/>
</dbReference>
<evidence type="ECO:0000313" key="7">
    <source>
        <dbReference type="EMBL" id="CAF3711414.1"/>
    </source>
</evidence>
<dbReference type="EMBL" id="CAJOBD010002083">
    <property type="protein sequence ID" value="CAF3854258.1"/>
    <property type="molecule type" value="Genomic_DNA"/>
</dbReference>
<sequence length="154" mass="17382">MNIDYIKNQKGLLHILRLFILIICIIFINILSCGQNAFGGHANINSTSDSEFIHIIMWVALAVDSFIFLCRMFEQDDGTSQTSLLVDAAFSLIYFVAFVILLVSWIKCSNTNTLFCNGKYKCIVHILPTIGALALTILYIYHDVQRSIQKLNSV</sequence>
<dbReference type="EMBL" id="CAJNOL010001962">
    <property type="protein sequence ID" value="CAF1443186.1"/>
    <property type="molecule type" value="Genomic_DNA"/>
</dbReference>
<feature type="transmembrane region" description="Helical" evidence="1">
    <location>
        <begin position="123"/>
        <end position="141"/>
    </location>
</feature>
<dbReference type="EMBL" id="CAJNOH010000438">
    <property type="protein sequence ID" value="CAF1040512.1"/>
    <property type="molecule type" value="Genomic_DNA"/>
</dbReference>
<dbReference type="AlphaFoldDB" id="A0A814YYY2"/>
<dbReference type="EMBL" id="CAJOAX010001389">
    <property type="protein sequence ID" value="CAF3711414.1"/>
    <property type="molecule type" value="Genomic_DNA"/>
</dbReference>
<organism evidence="4 9">
    <name type="scientific">Rotaria sordida</name>
    <dbReference type="NCBI Taxonomy" id="392033"/>
    <lineage>
        <taxon>Eukaryota</taxon>
        <taxon>Metazoa</taxon>
        <taxon>Spiralia</taxon>
        <taxon>Gnathifera</taxon>
        <taxon>Rotifera</taxon>
        <taxon>Eurotatoria</taxon>
        <taxon>Bdelloidea</taxon>
        <taxon>Philodinida</taxon>
        <taxon>Philodinidae</taxon>
        <taxon>Rotaria</taxon>
    </lineage>
</organism>
<evidence type="ECO:0000313" key="5">
    <source>
        <dbReference type="EMBL" id="CAF1243075.1"/>
    </source>
</evidence>
<accession>A0A814YYY2</accession>
<keyword evidence="1" id="KW-1133">Transmembrane helix</keyword>
<dbReference type="Proteomes" id="UP000663870">
    <property type="component" value="Unassembled WGS sequence"/>
</dbReference>
<feature type="transmembrane region" description="Helical" evidence="1">
    <location>
        <begin position="12"/>
        <end position="32"/>
    </location>
</feature>
<dbReference type="Proteomes" id="UP000663864">
    <property type="component" value="Unassembled WGS sequence"/>
</dbReference>
<feature type="transmembrane region" description="Helical" evidence="1">
    <location>
        <begin position="84"/>
        <end position="103"/>
    </location>
</feature>
<dbReference type="Proteomes" id="UP000663836">
    <property type="component" value="Unassembled WGS sequence"/>
</dbReference>
<dbReference type="EMBL" id="CAJNOT010001688">
    <property type="protein sequence ID" value="CAF1235921.1"/>
    <property type="molecule type" value="Genomic_DNA"/>
</dbReference>
<evidence type="ECO:0000256" key="1">
    <source>
        <dbReference type="SAM" id="Phobius"/>
    </source>
</evidence>